<dbReference type="InterPro" id="IPR044946">
    <property type="entry name" value="Restrct_endonuc_typeI_TRD_sf"/>
</dbReference>
<dbReference type="Gene3D" id="3.90.220.20">
    <property type="entry name" value="DNA methylase specificity domains"/>
    <property type="match status" value="2"/>
</dbReference>
<evidence type="ECO:0000256" key="3">
    <source>
        <dbReference type="ARBA" id="ARBA00023125"/>
    </source>
</evidence>
<gene>
    <name evidence="6" type="ORF">PM10SUCC1_28320</name>
</gene>
<sequence>MDFILDNFNMLFDSEENLKKLEEIILDLAVRGKLVPQDESDESASVLLERIEEEKARLIAEKKIKKSKKLEPISEEEIPFNIPDSWEWVRLGKITNKLTDGSHNPPRKKDEGFKMLSAKNIKEHYIDFDESCRLISEEEFEKEDKRTQIQSGDILLNIVGSIGRSAVVGKIQEKFTLQRSVAVIQTLNNPYFLSYLFTSNMFNSQMIANAKGTAQLGIYLGKLQNLILPLPPLSEQNRIVERIDSLKGIIDNLRDEIQTREKTREGLKRSIMAEIEKSSDDKELLKNLELIFQNFDIVVKRKEDIKDIRDLVLSMAVKGKLVPQDSSDEPASVLLERIEEEKARLVAEKKIKRSKKLASISEEEKPFDLPESWEWARLGNVGLFERGKSKHRPRNDEKLFTNGTYPFVQTGDVARSKSNGYVIENYSKTYNEFGLEQSRLWKKGTFCITIAANIAEVGFLGIDACFPDSVVGFISLSDEYTPKYVKLFFQLTQKNIESFAPATAQKNINLGIINQLTIPLPPLAEQKRIVQRVDKLMELCDRLEEQVEKSQREMEALMGSVMQL</sequence>
<keyword evidence="6" id="KW-0378">Hydrolase</keyword>
<evidence type="ECO:0000313" key="7">
    <source>
        <dbReference type="Proteomes" id="UP001144471"/>
    </source>
</evidence>
<feature type="domain" description="Type I restriction modification DNA specificity" evidence="5">
    <location>
        <begin position="370"/>
        <end position="547"/>
    </location>
</feature>
<proteinExistence type="inferred from homology"/>
<dbReference type="AlphaFoldDB" id="A0A9W6LP49"/>
<evidence type="ECO:0000256" key="4">
    <source>
        <dbReference type="SAM" id="Coils"/>
    </source>
</evidence>
<accession>A0A9W6LP49</accession>
<dbReference type="GO" id="GO:0009307">
    <property type="term" value="P:DNA restriction-modification system"/>
    <property type="evidence" value="ECO:0007669"/>
    <property type="project" value="UniProtKB-KW"/>
</dbReference>
<keyword evidence="2" id="KW-0680">Restriction system</keyword>
<keyword evidence="6" id="KW-0540">Nuclease</keyword>
<dbReference type="CDD" id="cd17246">
    <property type="entry name" value="RMtype1_S_SonII-TRD2-CR2_like"/>
    <property type="match status" value="1"/>
</dbReference>
<dbReference type="EMBL" id="BSDY01000016">
    <property type="protein sequence ID" value="GLI57318.1"/>
    <property type="molecule type" value="Genomic_DNA"/>
</dbReference>
<dbReference type="InterPro" id="IPR051212">
    <property type="entry name" value="Type-I_RE_S_subunit"/>
</dbReference>
<evidence type="ECO:0000256" key="2">
    <source>
        <dbReference type="ARBA" id="ARBA00022747"/>
    </source>
</evidence>
<keyword evidence="7" id="KW-1185">Reference proteome</keyword>
<evidence type="ECO:0000259" key="5">
    <source>
        <dbReference type="Pfam" id="PF01420"/>
    </source>
</evidence>
<keyword evidence="6" id="KW-0255">Endonuclease</keyword>
<dbReference type="PANTHER" id="PTHR43140:SF1">
    <property type="entry name" value="TYPE I RESTRICTION ENZYME ECOKI SPECIFICITY SUBUNIT"/>
    <property type="match status" value="1"/>
</dbReference>
<dbReference type="CDD" id="cd17282">
    <property type="entry name" value="RMtype1_S_Eco16444ORF1681_TRD1-CR1_like"/>
    <property type="match status" value="1"/>
</dbReference>
<feature type="domain" description="Type I restriction modification DNA specificity" evidence="5">
    <location>
        <begin position="83"/>
        <end position="255"/>
    </location>
</feature>
<dbReference type="PANTHER" id="PTHR43140">
    <property type="entry name" value="TYPE-1 RESTRICTION ENZYME ECOKI SPECIFICITY PROTEIN"/>
    <property type="match status" value="1"/>
</dbReference>
<organism evidence="6 7">
    <name type="scientific">Propionigenium maris DSM 9537</name>
    <dbReference type="NCBI Taxonomy" id="1123000"/>
    <lineage>
        <taxon>Bacteria</taxon>
        <taxon>Fusobacteriati</taxon>
        <taxon>Fusobacteriota</taxon>
        <taxon>Fusobacteriia</taxon>
        <taxon>Fusobacteriales</taxon>
        <taxon>Fusobacteriaceae</taxon>
        <taxon>Propionigenium</taxon>
    </lineage>
</organism>
<dbReference type="GO" id="GO:0003677">
    <property type="term" value="F:DNA binding"/>
    <property type="evidence" value="ECO:0007669"/>
    <property type="project" value="UniProtKB-KW"/>
</dbReference>
<dbReference type="Pfam" id="PF01420">
    <property type="entry name" value="Methylase_S"/>
    <property type="match status" value="2"/>
</dbReference>
<evidence type="ECO:0000256" key="1">
    <source>
        <dbReference type="ARBA" id="ARBA00010923"/>
    </source>
</evidence>
<reference evidence="6" key="1">
    <citation type="submission" date="2022-12" db="EMBL/GenBank/DDBJ databases">
        <title>Reference genome sequencing for broad-spectrum identification of bacterial and archaeal isolates by mass spectrometry.</title>
        <authorList>
            <person name="Sekiguchi Y."/>
            <person name="Tourlousse D.M."/>
        </authorList>
    </citation>
    <scope>NUCLEOTIDE SEQUENCE</scope>
    <source>
        <strain evidence="6">10succ1</strain>
    </source>
</reference>
<dbReference type="Proteomes" id="UP001144471">
    <property type="component" value="Unassembled WGS sequence"/>
</dbReference>
<dbReference type="SUPFAM" id="SSF116734">
    <property type="entry name" value="DNA methylase specificity domain"/>
    <property type="match status" value="2"/>
</dbReference>
<keyword evidence="4" id="KW-0175">Coiled coil</keyword>
<name>A0A9W6LP49_9FUSO</name>
<feature type="coiled-coil region" evidence="4">
    <location>
        <begin position="243"/>
        <end position="270"/>
    </location>
</feature>
<protein>
    <submittedName>
        <fullName evidence="6">Type I restriction endonuclease EcoAI subunit S</fullName>
    </submittedName>
</protein>
<feature type="coiled-coil region" evidence="4">
    <location>
        <begin position="526"/>
        <end position="560"/>
    </location>
</feature>
<keyword evidence="3" id="KW-0238">DNA-binding</keyword>
<comment type="similarity">
    <text evidence="1">Belongs to the type-I restriction system S methylase family.</text>
</comment>
<dbReference type="GO" id="GO:0004519">
    <property type="term" value="F:endonuclease activity"/>
    <property type="evidence" value="ECO:0007669"/>
    <property type="project" value="UniProtKB-KW"/>
</dbReference>
<comment type="caution">
    <text evidence="6">The sequence shown here is derived from an EMBL/GenBank/DDBJ whole genome shotgun (WGS) entry which is preliminary data.</text>
</comment>
<dbReference type="InterPro" id="IPR000055">
    <property type="entry name" value="Restrct_endonuc_typeI_TRD"/>
</dbReference>
<evidence type="ECO:0000313" key="6">
    <source>
        <dbReference type="EMBL" id="GLI57318.1"/>
    </source>
</evidence>
<dbReference type="RefSeq" id="WP_309302095.1">
    <property type="nucleotide sequence ID" value="NZ_BSDY01000016.1"/>
</dbReference>